<protein>
    <submittedName>
        <fullName evidence="1">Uncharacterized protein</fullName>
    </submittedName>
</protein>
<dbReference type="RefSeq" id="XP_007759434.1">
    <property type="nucleotide sequence ID" value="XM_007761244.1"/>
</dbReference>
<dbReference type="GeneID" id="19181819"/>
<dbReference type="Proteomes" id="UP000019473">
    <property type="component" value="Unassembled WGS sequence"/>
</dbReference>
<dbReference type="HOGENOM" id="CLU_1272167_0_0_1"/>
<dbReference type="AlphaFoldDB" id="W9VW43"/>
<dbReference type="VEuPathDB" id="FungiDB:A1O7_07244"/>
<sequence length="217" mass="22648">MFPGTPRRNHRWVLFLTLIKRGRHQAASVDKFTTDYYLPDGSYGSIISGNYTTPDGGQANLITGDYQLANGQRGNIYRADSLDEPNTPSLPIPTPWTSSGVGSAIPASQVGSQAFANTSATPSWPILTTTGVTSTGTLLTSLTNASATRAASSLVHNITVLSGGPTVATSSSTPAASSTGPPQPEITPPIPSAAVMWKCGGIYSLWLLAVVSHMVMI</sequence>
<name>W9VW43_9EURO</name>
<proteinExistence type="predicted"/>
<reference evidence="1 2" key="1">
    <citation type="submission" date="2013-03" db="EMBL/GenBank/DDBJ databases">
        <title>The Genome Sequence of Cladophialophora yegresii CBS 114405.</title>
        <authorList>
            <consortium name="The Broad Institute Genomics Platform"/>
            <person name="Cuomo C."/>
            <person name="de Hoog S."/>
            <person name="Gorbushina A."/>
            <person name="Walker B."/>
            <person name="Young S.K."/>
            <person name="Zeng Q."/>
            <person name="Gargeya S."/>
            <person name="Fitzgerald M."/>
            <person name="Haas B."/>
            <person name="Abouelleil A."/>
            <person name="Allen A.W."/>
            <person name="Alvarado L."/>
            <person name="Arachchi H.M."/>
            <person name="Berlin A.M."/>
            <person name="Chapman S.B."/>
            <person name="Gainer-Dewar J."/>
            <person name="Goldberg J."/>
            <person name="Griggs A."/>
            <person name="Gujja S."/>
            <person name="Hansen M."/>
            <person name="Howarth C."/>
            <person name="Imamovic A."/>
            <person name="Ireland A."/>
            <person name="Larimer J."/>
            <person name="McCowan C."/>
            <person name="Murphy C."/>
            <person name="Pearson M."/>
            <person name="Poon T.W."/>
            <person name="Priest M."/>
            <person name="Roberts A."/>
            <person name="Saif S."/>
            <person name="Shea T."/>
            <person name="Sisk P."/>
            <person name="Sykes S."/>
            <person name="Wortman J."/>
            <person name="Nusbaum C."/>
            <person name="Birren B."/>
        </authorList>
    </citation>
    <scope>NUCLEOTIDE SEQUENCE [LARGE SCALE GENOMIC DNA]</scope>
    <source>
        <strain evidence="1 2">CBS 114405</strain>
    </source>
</reference>
<evidence type="ECO:0000313" key="1">
    <source>
        <dbReference type="EMBL" id="EXJ56900.1"/>
    </source>
</evidence>
<organism evidence="1 2">
    <name type="scientific">Cladophialophora yegresii CBS 114405</name>
    <dbReference type="NCBI Taxonomy" id="1182544"/>
    <lineage>
        <taxon>Eukaryota</taxon>
        <taxon>Fungi</taxon>
        <taxon>Dikarya</taxon>
        <taxon>Ascomycota</taxon>
        <taxon>Pezizomycotina</taxon>
        <taxon>Eurotiomycetes</taxon>
        <taxon>Chaetothyriomycetidae</taxon>
        <taxon>Chaetothyriales</taxon>
        <taxon>Herpotrichiellaceae</taxon>
        <taxon>Cladophialophora</taxon>
    </lineage>
</organism>
<keyword evidence="2" id="KW-1185">Reference proteome</keyword>
<accession>W9VW43</accession>
<evidence type="ECO:0000313" key="2">
    <source>
        <dbReference type="Proteomes" id="UP000019473"/>
    </source>
</evidence>
<dbReference type="EMBL" id="AMGW01000005">
    <property type="protein sequence ID" value="EXJ56900.1"/>
    <property type="molecule type" value="Genomic_DNA"/>
</dbReference>
<gene>
    <name evidence="1" type="ORF">A1O7_07244</name>
</gene>
<dbReference type="OrthoDB" id="3438781at2759"/>
<comment type="caution">
    <text evidence="1">The sequence shown here is derived from an EMBL/GenBank/DDBJ whole genome shotgun (WGS) entry which is preliminary data.</text>
</comment>